<sequence length="707" mass="77326">MCEIAEGGRCSTQLCGLVIWPTDLRPELKHQGADDAHTHRYYLGKMSAGMAAILTASVGWFSPATIPTRCSPAGCPIKTCCFSIVEPSRAEQVRALLKARITRSNFPLIPLKISLVNVSRITNPNVGDLPEQDFRTRTRPALLGDQYATTHWLDCSPPTSANRVRSPAGSFIPRFSHVGIVPNDAASRRVFSGICHFPRPCIPALLHIQRLDVKSCPNPVTPLVSPVRHSGGVADSRVRRLSWVAQLLMASRICWGRPNDQGGGCWGYPEVLKHAKCGEPLHCWILRAVNCRCARNEIEQHGNLVAMASAFTRGPADSPPQLVGPGCTAERSPPSPAMTLPEVTAVRAVRRPVQEHGWQFHLKDARASNMLAHKSRHLSTRFLTPILNSMDSTPAITFSIFTSAPTSLAHFLSVWVLPRKHGLTLAPAMSDREASAKSREVRVRARRYLASRRAEPSREITTRTSEMPSNISGGQTEHNALPPFLILQHVCVVRYYASLTLLLIIRPRWCGVQTTLFSPRQTEIYSWRGLSGILACGNRAGLTIPLVGGFSPYSPRFALIGSQDLDVKVPPRSLHSAGIQGLGKREIPEKTRRPAASSVTIPTCRNPGATRRASNPVHQGYSWVAAKGVAVVDLEGRKEGSRYWCSGILVQGQQADVFLPAETSPRGSAMNHIAASTTPTSLLTTGWTHCPRVFPSSHTQQECVSRT</sequence>
<evidence type="ECO:0000313" key="1">
    <source>
        <dbReference type="EMBL" id="KAJ8870672.1"/>
    </source>
</evidence>
<organism evidence="1 2">
    <name type="scientific">Dryococelus australis</name>
    <dbReference type="NCBI Taxonomy" id="614101"/>
    <lineage>
        <taxon>Eukaryota</taxon>
        <taxon>Metazoa</taxon>
        <taxon>Ecdysozoa</taxon>
        <taxon>Arthropoda</taxon>
        <taxon>Hexapoda</taxon>
        <taxon>Insecta</taxon>
        <taxon>Pterygota</taxon>
        <taxon>Neoptera</taxon>
        <taxon>Polyneoptera</taxon>
        <taxon>Phasmatodea</taxon>
        <taxon>Verophasmatodea</taxon>
        <taxon>Anareolatae</taxon>
        <taxon>Phasmatidae</taxon>
        <taxon>Eurycanthinae</taxon>
        <taxon>Dryococelus</taxon>
    </lineage>
</organism>
<comment type="caution">
    <text evidence="1">The sequence shown here is derived from an EMBL/GenBank/DDBJ whole genome shotgun (WGS) entry which is preliminary data.</text>
</comment>
<keyword evidence="2" id="KW-1185">Reference proteome</keyword>
<proteinExistence type="predicted"/>
<name>A0ABQ9GG17_9NEOP</name>
<reference evidence="1 2" key="1">
    <citation type="submission" date="2023-02" db="EMBL/GenBank/DDBJ databases">
        <title>LHISI_Scaffold_Assembly.</title>
        <authorList>
            <person name="Stuart O.P."/>
            <person name="Cleave R."/>
            <person name="Magrath M.J.L."/>
            <person name="Mikheyev A.S."/>
        </authorList>
    </citation>
    <scope>NUCLEOTIDE SEQUENCE [LARGE SCALE GENOMIC DNA]</scope>
    <source>
        <strain evidence="1">Daus_M_001</strain>
        <tissue evidence="1">Leg muscle</tissue>
    </source>
</reference>
<evidence type="ECO:0000313" key="2">
    <source>
        <dbReference type="Proteomes" id="UP001159363"/>
    </source>
</evidence>
<gene>
    <name evidence="1" type="ORF">PR048_029695</name>
</gene>
<accession>A0ABQ9GG17</accession>
<dbReference type="EMBL" id="JARBHB010000013">
    <property type="protein sequence ID" value="KAJ8870672.1"/>
    <property type="molecule type" value="Genomic_DNA"/>
</dbReference>
<protein>
    <submittedName>
        <fullName evidence="1">Uncharacterized protein</fullName>
    </submittedName>
</protein>
<dbReference type="Proteomes" id="UP001159363">
    <property type="component" value="Chromosome 12"/>
</dbReference>